<evidence type="ECO:0000256" key="8">
    <source>
        <dbReference type="ARBA" id="ARBA00023004"/>
    </source>
</evidence>
<dbReference type="Proteomes" id="UP001333102">
    <property type="component" value="Chromosome"/>
</dbReference>
<evidence type="ECO:0000256" key="3">
    <source>
        <dbReference type="ARBA" id="ARBA00022692"/>
    </source>
</evidence>
<evidence type="ECO:0000256" key="6">
    <source>
        <dbReference type="ARBA" id="ARBA00022968"/>
    </source>
</evidence>
<keyword evidence="9" id="KW-0472">Membrane</keyword>
<dbReference type="Gene3D" id="2.40.50.140">
    <property type="entry name" value="Nucleic acid-binding proteins"/>
    <property type="match status" value="1"/>
</dbReference>
<evidence type="ECO:0000256" key="2">
    <source>
        <dbReference type="ARBA" id="ARBA00022617"/>
    </source>
</evidence>
<evidence type="ECO:0000313" key="11">
    <source>
        <dbReference type="Proteomes" id="UP001333102"/>
    </source>
</evidence>
<dbReference type="SUPFAM" id="SSF82093">
    <property type="entry name" value="Heme chaperone CcmE"/>
    <property type="match status" value="1"/>
</dbReference>
<dbReference type="EMBL" id="CP141614">
    <property type="protein sequence ID" value="WRP14112.1"/>
    <property type="molecule type" value="Genomic_DNA"/>
</dbReference>
<reference evidence="11" key="1">
    <citation type="submission" date="2023-12" db="EMBL/GenBank/DDBJ databases">
        <title>Novel isolates from deep terrestrial aquifers shed light on the physiology and ecology of the class Limnochordia.</title>
        <authorList>
            <person name="Karnachuk O.V."/>
            <person name="Lukina A.P."/>
            <person name="Avakyan M.R."/>
            <person name="Kadnikov V."/>
            <person name="Begmatov S."/>
            <person name="Beletsky A.V."/>
            <person name="Mardanov A.V."/>
            <person name="Ravin N.V."/>
        </authorList>
    </citation>
    <scope>NUCLEOTIDE SEQUENCE [LARGE SCALE GENOMIC DNA]</scope>
    <source>
        <strain evidence="11">LN</strain>
    </source>
</reference>
<name>A0ABZ1BMR8_9FIRM</name>
<comment type="subcellular location">
    <subcellularLocation>
        <location evidence="1">Membrane</location>
    </subcellularLocation>
</comment>
<organism evidence="10 11">
    <name type="scientific">Geochorda subterranea</name>
    <dbReference type="NCBI Taxonomy" id="3109564"/>
    <lineage>
        <taxon>Bacteria</taxon>
        <taxon>Bacillati</taxon>
        <taxon>Bacillota</taxon>
        <taxon>Limnochordia</taxon>
        <taxon>Limnochordales</taxon>
        <taxon>Geochordaceae</taxon>
        <taxon>Geochorda</taxon>
    </lineage>
</organism>
<keyword evidence="7" id="KW-1133">Transmembrane helix</keyword>
<dbReference type="InterPro" id="IPR036127">
    <property type="entry name" value="CcmE-like_sf"/>
</dbReference>
<protein>
    <submittedName>
        <fullName evidence="10">Cytochrome c maturation protein CcmE</fullName>
    </submittedName>
</protein>
<keyword evidence="8" id="KW-0408">Iron</keyword>
<dbReference type="PANTHER" id="PTHR34128">
    <property type="entry name" value="CYTOCHROME C-TYPE BIOGENESIS PROTEIN CCME HOMOLOG, MITOCHONDRIAL"/>
    <property type="match status" value="1"/>
</dbReference>
<evidence type="ECO:0000256" key="9">
    <source>
        <dbReference type="ARBA" id="ARBA00023136"/>
    </source>
</evidence>
<keyword evidence="6" id="KW-0735">Signal-anchor</keyword>
<keyword evidence="3" id="KW-0812">Transmembrane</keyword>
<dbReference type="Pfam" id="PF03100">
    <property type="entry name" value="CcmE"/>
    <property type="match status" value="1"/>
</dbReference>
<dbReference type="InterPro" id="IPR012340">
    <property type="entry name" value="NA-bd_OB-fold"/>
</dbReference>
<evidence type="ECO:0000256" key="4">
    <source>
        <dbReference type="ARBA" id="ARBA00022723"/>
    </source>
</evidence>
<dbReference type="RefSeq" id="WP_324668407.1">
    <property type="nucleotide sequence ID" value="NZ_CP141614.1"/>
</dbReference>
<keyword evidence="4" id="KW-0479">Metal-binding</keyword>
<dbReference type="PANTHER" id="PTHR34128:SF2">
    <property type="entry name" value="CYTOCHROME C-TYPE BIOGENESIS PROTEIN CCME HOMOLOG, MITOCHONDRIAL"/>
    <property type="match status" value="1"/>
</dbReference>
<evidence type="ECO:0000256" key="7">
    <source>
        <dbReference type="ARBA" id="ARBA00022989"/>
    </source>
</evidence>
<proteinExistence type="predicted"/>
<sequence>MRRRVWVGLAGVAVAAALGYSILMAIDAAGAYYLTIPEAQAQAAAMQGRPVRVQGVVQGGSIEWEMARLALSFAIHDESDPTRSLQVRYQGTRPDGLEDGRTVIVEGRLSPDGRAVEASTLMVQCPSRYEVDVSKL</sequence>
<evidence type="ECO:0000256" key="5">
    <source>
        <dbReference type="ARBA" id="ARBA00022748"/>
    </source>
</evidence>
<keyword evidence="2" id="KW-0349">Heme</keyword>
<gene>
    <name evidence="10" type="ORF">VLY81_11875</name>
</gene>
<evidence type="ECO:0000313" key="10">
    <source>
        <dbReference type="EMBL" id="WRP14112.1"/>
    </source>
</evidence>
<evidence type="ECO:0000256" key="1">
    <source>
        <dbReference type="ARBA" id="ARBA00004370"/>
    </source>
</evidence>
<accession>A0ABZ1BMR8</accession>
<dbReference type="InterPro" id="IPR004329">
    <property type="entry name" value="CcmE"/>
</dbReference>
<keyword evidence="11" id="KW-1185">Reference proteome</keyword>
<keyword evidence="5" id="KW-0201">Cytochrome c-type biogenesis</keyword>